<dbReference type="HAMAP" id="MF_01973">
    <property type="entry name" value="lon_bact"/>
    <property type="match status" value="1"/>
</dbReference>
<evidence type="ECO:0000256" key="9">
    <source>
        <dbReference type="ARBA" id="ARBA00050665"/>
    </source>
</evidence>
<feature type="coiled-coil region" evidence="16">
    <location>
        <begin position="230"/>
        <end position="267"/>
    </location>
</feature>
<evidence type="ECO:0000256" key="4">
    <source>
        <dbReference type="ARBA" id="ARBA00022741"/>
    </source>
</evidence>
<comment type="similarity">
    <text evidence="10 11 14 15">Belongs to the peptidase S16 family.</text>
</comment>
<evidence type="ECO:0000256" key="16">
    <source>
        <dbReference type="SAM" id="Coils"/>
    </source>
</evidence>
<dbReference type="GO" id="GO:0043565">
    <property type="term" value="F:sequence-specific DNA binding"/>
    <property type="evidence" value="ECO:0007669"/>
    <property type="project" value="UniProtKB-UniRule"/>
</dbReference>
<dbReference type="PIRSF" id="PIRSF001174">
    <property type="entry name" value="Lon_proteas"/>
    <property type="match status" value="1"/>
</dbReference>
<dbReference type="GO" id="GO:0034605">
    <property type="term" value="P:cellular response to heat"/>
    <property type="evidence" value="ECO:0007669"/>
    <property type="project" value="UniProtKB-UniRule"/>
</dbReference>
<evidence type="ECO:0000259" key="17">
    <source>
        <dbReference type="PROSITE" id="PS51786"/>
    </source>
</evidence>
<keyword evidence="7 10" id="KW-0067">ATP-binding</keyword>
<dbReference type="InterPro" id="IPR054594">
    <property type="entry name" value="Lon_lid"/>
</dbReference>
<evidence type="ECO:0000256" key="3">
    <source>
        <dbReference type="ARBA" id="ARBA00022670"/>
    </source>
</evidence>
<feature type="binding site" evidence="10 13">
    <location>
        <begin position="398"/>
        <end position="405"/>
    </location>
    <ligand>
        <name>ATP</name>
        <dbReference type="ChEBI" id="CHEBI:30616"/>
    </ligand>
</feature>
<reference evidence="19 20" key="1">
    <citation type="journal article" date="2008" name="PLoS Genet.">
        <title>The genome of Borrelia recurrentis, the agent of deadly louse-borne relapsing fever, is a degraded subset of tick-borne Borrelia duttonii.</title>
        <authorList>
            <person name="Lescot M."/>
            <person name="Audic S."/>
            <person name="Robert C."/>
            <person name="Nguyen T.T."/>
            <person name="Blanc G."/>
            <person name="Cutler S.J."/>
            <person name="Wincker P."/>
            <person name="Couloux A."/>
            <person name="Claverie J.-M."/>
            <person name="Raoult D."/>
            <person name="Drancourt M."/>
        </authorList>
    </citation>
    <scope>NUCLEOTIDE SEQUENCE [LARGE SCALE GENOMIC DNA]</scope>
    <source>
        <strain evidence="19 20">A1</strain>
    </source>
</reference>
<dbReference type="InterPro" id="IPR003959">
    <property type="entry name" value="ATPase_AAA_core"/>
</dbReference>
<dbReference type="InterPro" id="IPR046336">
    <property type="entry name" value="Lon_prtase_N_sf"/>
</dbReference>
<dbReference type="SMART" id="SM00464">
    <property type="entry name" value="LON"/>
    <property type="match status" value="1"/>
</dbReference>
<dbReference type="AlphaFoldDB" id="B5RR69"/>
<comment type="function">
    <text evidence="10">ATP-dependent serine protease that mediates the selective degradation of mutant and abnormal proteins as well as certain short-lived regulatory proteins. Required for cellular homeostasis and for survival from DNA damage and developmental changes induced by stress. Degrades polypeptides processively to yield small peptide fragments that are 5 to 10 amino acids long. Binds to DNA in a double-stranded, site-specific manner.</text>
</comment>
<dbReference type="Proteomes" id="UP000000612">
    <property type="component" value="Chromosome"/>
</dbReference>
<dbReference type="Gene3D" id="3.40.50.300">
    <property type="entry name" value="P-loop containing nucleotide triphosphate hydrolases"/>
    <property type="match status" value="1"/>
</dbReference>
<evidence type="ECO:0000256" key="11">
    <source>
        <dbReference type="PIRNR" id="PIRNR001174"/>
    </source>
</evidence>
<evidence type="ECO:0000256" key="12">
    <source>
        <dbReference type="PIRSR" id="PIRSR001174-1"/>
    </source>
</evidence>
<feature type="domain" description="Lon proteolytic" evidence="17">
    <location>
        <begin position="636"/>
        <end position="816"/>
    </location>
</feature>
<dbReference type="InterPro" id="IPR003593">
    <property type="entry name" value="AAA+_ATPase"/>
</dbReference>
<dbReference type="GO" id="GO:0006515">
    <property type="term" value="P:protein quality control for misfolded or incompletely synthesized proteins"/>
    <property type="evidence" value="ECO:0007669"/>
    <property type="project" value="UniProtKB-UniRule"/>
</dbReference>
<evidence type="ECO:0000259" key="18">
    <source>
        <dbReference type="PROSITE" id="PS51787"/>
    </source>
</evidence>
<keyword evidence="5 10" id="KW-0378">Hydrolase</keyword>
<dbReference type="NCBIfam" id="TIGR00763">
    <property type="entry name" value="lon"/>
    <property type="match status" value="1"/>
</dbReference>
<feature type="domain" description="Lon N-terminal" evidence="18">
    <location>
        <begin position="40"/>
        <end position="244"/>
    </location>
</feature>
<dbReference type="PANTHER" id="PTHR43718">
    <property type="entry name" value="LON PROTEASE"/>
    <property type="match status" value="1"/>
</dbReference>
<keyword evidence="3 10" id="KW-0645">Protease</keyword>
<dbReference type="PANTHER" id="PTHR43718:SF2">
    <property type="entry name" value="LON PROTEASE HOMOLOG, MITOCHONDRIAL"/>
    <property type="match status" value="1"/>
</dbReference>
<dbReference type="PROSITE" id="PS01046">
    <property type="entry name" value="LON_SER"/>
    <property type="match status" value="1"/>
</dbReference>
<dbReference type="GO" id="GO:0005524">
    <property type="term" value="F:ATP binding"/>
    <property type="evidence" value="ECO:0007669"/>
    <property type="project" value="UniProtKB-UniRule"/>
</dbReference>
<dbReference type="InterPro" id="IPR003111">
    <property type="entry name" value="Lon_prtase_N"/>
</dbReference>
<dbReference type="GO" id="GO:0004252">
    <property type="term" value="F:serine-type endopeptidase activity"/>
    <property type="evidence" value="ECO:0007669"/>
    <property type="project" value="UniProtKB-UniRule"/>
</dbReference>
<accession>B5RR69</accession>
<dbReference type="Gene3D" id="1.20.58.1480">
    <property type="match status" value="1"/>
</dbReference>
<keyword evidence="20" id="KW-1185">Reference proteome</keyword>
<comment type="catalytic activity">
    <reaction evidence="9 10 11 14">
        <text>Hydrolysis of proteins in presence of ATP.</text>
        <dbReference type="EC" id="3.4.21.53"/>
    </reaction>
</comment>
<dbReference type="Pfam" id="PF05362">
    <property type="entry name" value="Lon_C"/>
    <property type="match status" value="1"/>
</dbReference>
<dbReference type="InterPro" id="IPR008268">
    <property type="entry name" value="Peptidase_S16_AS"/>
</dbReference>
<evidence type="ECO:0000256" key="5">
    <source>
        <dbReference type="ARBA" id="ARBA00022801"/>
    </source>
</evidence>
<evidence type="ECO:0000313" key="20">
    <source>
        <dbReference type="Proteomes" id="UP000000612"/>
    </source>
</evidence>
<dbReference type="InterPro" id="IPR015947">
    <property type="entry name" value="PUA-like_sf"/>
</dbReference>
<protein>
    <recommendedName>
        <fullName evidence="10 11">Lon protease</fullName>
        <ecNumber evidence="10 11">3.4.21.53</ecNumber>
    </recommendedName>
    <alternativeName>
        <fullName evidence="10">ATP-dependent protease La</fullName>
    </alternativeName>
</protein>
<dbReference type="Gene3D" id="1.10.8.60">
    <property type="match status" value="1"/>
</dbReference>
<dbReference type="SMART" id="SM00382">
    <property type="entry name" value="AAA"/>
    <property type="match status" value="1"/>
</dbReference>
<feature type="active site" evidence="10 12">
    <location>
        <position position="724"/>
    </location>
</feature>
<evidence type="ECO:0000256" key="13">
    <source>
        <dbReference type="PIRSR" id="PIRSR001174-2"/>
    </source>
</evidence>
<dbReference type="PROSITE" id="PS51786">
    <property type="entry name" value="LON_PROTEOLYTIC"/>
    <property type="match status" value="1"/>
</dbReference>
<sequence length="816" mass="92183">MKSREIEYFMEEIKDTVSKEKKRSKNSGGILPHFDKPVRVPLIAVPSHPVFPSMFIPIVIVSDIDMKAVDYVIKGNGIISLFVLRDKFLEKSGNNKDGKLTINYQKDIYSVGVTAKIVKKINLPDGGYNIFVSTIDRVKFVKVVLNEDFPIIEVDYLKQIPIKKYDVNLKAIYSSILLKTKEIFSHRKMPEFQLNMVNIEDKGRLCDVVAGMIASSKESHQEVLETLSVKDRLKKVLELLYEELNLIEIQNKIAKGIQEKLEKQQKEFFLKEQLKAIKTELGVGDEKNSEFLKMKSKIDALALKGEALDAVGRELEKFSFLERHSSEYIVVRNYLELITNLPWEDTKVDFDKFNLQSAEKILDKTHYGMREVKDRIIEYISVLKLRKSQKGAIMLLVGPPGVGKTSIGAAIAEVLNTKFFRFSVGGIRDESEIKGHRRTYVGALPGKIIQGLRITKTNSPVFLIDEIDKVSSSHYGDPFSVLLEVLDPEQNVNFRDHYLDLPFDISNVFFILTANSLETIPTPLLNRMEVIQLSGYVDDEKIEIARKYLIPKVLKENGVDKDSLKFQSSSLVQIAREYARDNGLRNFEKYLKQIVRKIARKLVEDKSVKAYQISKENLEEYIGIPVFRKEKFLDKAMSPGMVMGLAWTNYGGSTLIIETVKTESKSPGIKLTGRLGDVMKESANIAFTYVNSISNELKVHKSFFEKYMIHLHIPEGATPKDGPSAGITIASAFISLALNKTVRPNLAMTGELSLTGNVMAIGGLKAKIIAAKRNGVEHIIIPKANKVDLDDIPINIKNGINFHLVDSMKEVIKLLF</sequence>
<dbReference type="EC" id="3.4.21.53" evidence="10 11"/>
<dbReference type="EMBL" id="CP000993">
    <property type="protein sequence ID" value="ACH94503.1"/>
    <property type="molecule type" value="Genomic_DNA"/>
</dbReference>
<evidence type="ECO:0000256" key="15">
    <source>
        <dbReference type="RuleBase" id="RU000591"/>
    </source>
</evidence>
<keyword evidence="4 10" id="KW-0547">Nucleotide-binding</keyword>
<dbReference type="PROSITE" id="PS51787">
    <property type="entry name" value="LON_N"/>
    <property type="match status" value="1"/>
</dbReference>
<name>B5RR69_BORRA</name>
<evidence type="ECO:0000256" key="14">
    <source>
        <dbReference type="PROSITE-ProRule" id="PRU01122"/>
    </source>
</evidence>
<evidence type="ECO:0000256" key="8">
    <source>
        <dbReference type="ARBA" id="ARBA00023016"/>
    </source>
</evidence>
<dbReference type="FunFam" id="3.40.50.300:FF:000021">
    <property type="entry name" value="Lon protease homolog"/>
    <property type="match status" value="1"/>
</dbReference>
<dbReference type="InterPro" id="IPR014721">
    <property type="entry name" value="Ribsml_uS5_D2-typ_fold_subgr"/>
</dbReference>
<dbReference type="Gene3D" id="2.30.130.40">
    <property type="entry name" value="LON domain-like"/>
    <property type="match status" value="1"/>
</dbReference>
<organism evidence="19 20">
    <name type="scientific">Borrelia recurrentis (strain A1)</name>
    <dbReference type="NCBI Taxonomy" id="412418"/>
    <lineage>
        <taxon>Bacteria</taxon>
        <taxon>Pseudomonadati</taxon>
        <taxon>Spirochaetota</taxon>
        <taxon>Spirochaetia</taxon>
        <taxon>Spirochaetales</taxon>
        <taxon>Borreliaceae</taxon>
        <taxon>Borrelia</taxon>
    </lineage>
</organism>
<proteinExistence type="evidence at transcript level"/>
<dbReference type="SUPFAM" id="SSF88697">
    <property type="entry name" value="PUA domain-like"/>
    <property type="match status" value="1"/>
</dbReference>
<evidence type="ECO:0000256" key="7">
    <source>
        <dbReference type="ARBA" id="ARBA00022840"/>
    </source>
</evidence>
<comment type="subunit">
    <text evidence="10 11">Homohexamer. Organized in a ring with a central cavity.</text>
</comment>
<dbReference type="KEGG" id="bre:BRE_254"/>
<dbReference type="InterPro" id="IPR027543">
    <property type="entry name" value="Lon_bac"/>
</dbReference>
<dbReference type="GO" id="GO:0005737">
    <property type="term" value="C:cytoplasm"/>
    <property type="evidence" value="ECO:0007669"/>
    <property type="project" value="UniProtKB-SubCell"/>
</dbReference>
<evidence type="ECO:0000256" key="2">
    <source>
        <dbReference type="ARBA" id="ARBA00022490"/>
    </source>
</evidence>
<dbReference type="Gene3D" id="3.30.230.10">
    <property type="match status" value="1"/>
</dbReference>
<dbReference type="PRINTS" id="PR00830">
    <property type="entry name" value="ENDOLAPTASE"/>
</dbReference>
<dbReference type="InterPro" id="IPR020568">
    <property type="entry name" value="Ribosomal_Su5_D2-typ_SF"/>
</dbReference>
<keyword evidence="8 10" id="KW-0346">Stress response</keyword>
<evidence type="ECO:0000256" key="10">
    <source>
        <dbReference type="HAMAP-Rule" id="MF_01973"/>
    </source>
</evidence>
<evidence type="ECO:0000313" key="19">
    <source>
        <dbReference type="EMBL" id="ACH94503.1"/>
    </source>
</evidence>
<dbReference type="InterPro" id="IPR027065">
    <property type="entry name" value="Lon_Prtase"/>
</dbReference>
<keyword evidence="2 10" id="KW-0963">Cytoplasm</keyword>
<keyword evidence="6 10" id="KW-0720">Serine protease</keyword>
<dbReference type="GO" id="GO:0004176">
    <property type="term" value="F:ATP-dependent peptidase activity"/>
    <property type="evidence" value="ECO:0007669"/>
    <property type="project" value="UniProtKB-UniRule"/>
</dbReference>
<keyword evidence="16" id="KW-0175">Coiled coil</keyword>
<dbReference type="Gene3D" id="1.20.5.5270">
    <property type="match status" value="1"/>
</dbReference>
<dbReference type="InterPro" id="IPR027417">
    <property type="entry name" value="P-loop_NTPase"/>
</dbReference>
<dbReference type="InterPro" id="IPR008269">
    <property type="entry name" value="Lon_proteolytic"/>
</dbReference>
<dbReference type="RefSeq" id="WP_012538772.1">
    <property type="nucleotide sequence ID" value="NC_011244.1"/>
</dbReference>
<dbReference type="InterPro" id="IPR004815">
    <property type="entry name" value="Lon_bac/euk-typ"/>
</dbReference>
<dbReference type="CDD" id="cd19500">
    <property type="entry name" value="RecA-like_Lon"/>
    <property type="match status" value="1"/>
</dbReference>
<feature type="active site" evidence="10 12">
    <location>
        <position position="767"/>
    </location>
</feature>
<dbReference type="HOGENOM" id="CLU_004109_4_3_12"/>
<evidence type="ECO:0000256" key="1">
    <source>
        <dbReference type="ARBA" id="ARBA00004496"/>
    </source>
</evidence>
<dbReference type="SUPFAM" id="SSF52540">
    <property type="entry name" value="P-loop containing nucleoside triphosphate hydrolases"/>
    <property type="match status" value="1"/>
</dbReference>
<dbReference type="GO" id="GO:0016887">
    <property type="term" value="F:ATP hydrolysis activity"/>
    <property type="evidence" value="ECO:0007669"/>
    <property type="project" value="UniProtKB-UniRule"/>
</dbReference>
<evidence type="ECO:0000256" key="6">
    <source>
        <dbReference type="ARBA" id="ARBA00022825"/>
    </source>
</evidence>
<comment type="subcellular location">
    <subcellularLocation>
        <location evidence="1 10 11">Cytoplasm</location>
    </subcellularLocation>
</comment>
<dbReference type="Pfam" id="PF22667">
    <property type="entry name" value="Lon_lid"/>
    <property type="match status" value="1"/>
</dbReference>
<dbReference type="Pfam" id="PF00004">
    <property type="entry name" value="AAA"/>
    <property type="match status" value="1"/>
</dbReference>
<gene>
    <name evidence="19" type="primary">lon-1</name>
    <name evidence="10" type="synonym">lon</name>
    <name evidence="19" type="ordered locus">BRE_254</name>
</gene>
<dbReference type="SUPFAM" id="SSF54211">
    <property type="entry name" value="Ribosomal protein S5 domain 2-like"/>
    <property type="match status" value="1"/>
</dbReference>
<dbReference type="Pfam" id="PF02190">
    <property type="entry name" value="LON_substr_bdg"/>
    <property type="match status" value="1"/>
</dbReference>
<comment type="induction">
    <text evidence="10">By heat shock.</text>
</comment>